<proteinExistence type="inferred from homology"/>
<dbReference type="Gene3D" id="1.20.58.340">
    <property type="entry name" value="Magnesium transport protein CorA, transmembrane region"/>
    <property type="match status" value="2"/>
</dbReference>
<evidence type="ECO:0000256" key="5">
    <source>
        <dbReference type="ARBA" id="ARBA00022692"/>
    </source>
</evidence>
<dbReference type="GO" id="GO:0000287">
    <property type="term" value="F:magnesium ion binding"/>
    <property type="evidence" value="ECO:0007669"/>
    <property type="project" value="TreeGrafter"/>
</dbReference>
<dbReference type="GO" id="GO:0050897">
    <property type="term" value="F:cobalt ion binding"/>
    <property type="evidence" value="ECO:0007669"/>
    <property type="project" value="TreeGrafter"/>
</dbReference>
<dbReference type="SUPFAM" id="SSF143865">
    <property type="entry name" value="CorA soluble domain-like"/>
    <property type="match status" value="1"/>
</dbReference>
<dbReference type="Pfam" id="PF01544">
    <property type="entry name" value="CorA"/>
    <property type="match status" value="1"/>
</dbReference>
<dbReference type="PANTHER" id="PTHR46494">
    <property type="entry name" value="CORA FAMILY METAL ION TRANSPORTER (EUROFUNG)"/>
    <property type="match status" value="1"/>
</dbReference>
<evidence type="ECO:0000256" key="6">
    <source>
        <dbReference type="ARBA" id="ARBA00022842"/>
    </source>
</evidence>
<reference evidence="13" key="1">
    <citation type="submission" date="2019-08" db="EMBL/GenBank/DDBJ databases">
        <authorList>
            <person name="Kucharzyk K."/>
            <person name="Murdoch R.W."/>
            <person name="Higgins S."/>
            <person name="Loffler F."/>
        </authorList>
    </citation>
    <scope>NUCLEOTIDE SEQUENCE</scope>
</reference>
<dbReference type="GO" id="GO:0015087">
    <property type="term" value="F:cobalt ion transmembrane transporter activity"/>
    <property type="evidence" value="ECO:0007669"/>
    <property type="project" value="TreeGrafter"/>
</dbReference>
<keyword evidence="5 12" id="KW-0812">Transmembrane</keyword>
<organism evidence="13">
    <name type="scientific">bioreactor metagenome</name>
    <dbReference type="NCBI Taxonomy" id="1076179"/>
    <lineage>
        <taxon>unclassified sequences</taxon>
        <taxon>metagenomes</taxon>
        <taxon>ecological metagenomes</taxon>
    </lineage>
</organism>
<evidence type="ECO:0000256" key="1">
    <source>
        <dbReference type="ARBA" id="ARBA00004651"/>
    </source>
</evidence>
<dbReference type="FunFam" id="1.20.58.340:FF:000004">
    <property type="entry name" value="Magnesium transport protein CorA"/>
    <property type="match status" value="1"/>
</dbReference>
<evidence type="ECO:0000256" key="11">
    <source>
        <dbReference type="ARBA" id="ARBA00045497"/>
    </source>
</evidence>
<name>A0A644YUB9_9ZZZZ</name>
<evidence type="ECO:0000256" key="10">
    <source>
        <dbReference type="ARBA" id="ARBA00034269"/>
    </source>
</evidence>
<dbReference type="PANTHER" id="PTHR46494:SF1">
    <property type="entry name" value="CORA FAMILY METAL ION TRANSPORTER (EUROFUNG)"/>
    <property type="match status" value="1"/>
</dbReference>
<evidence type="ECO:0000256" key="3">
    <source>
        <dbReference type="ARBA" id="ARBA00022448"/>
    </source>
</evidence>
<dbReference type="InterPro" id="IPR045861">
    <property type="entry name" value="CorA_cytoplasmic_dom"/>
</dbReference>
<dbReference type="InterPro" id="IPR045863">
    <property type="entry name" value="CorA_TM1_TM2"/>
</dbReference>
<keyword evidence="6" id="KW-0460">Magnesium</keyword>
<keyword evidence="7 12" id="KW-1133">Transmembrane helix</keyword>
<comment type="function">
    <text evidence="11">Mediates influx of magnesium ions. Alternates between open and closed states. Activated by low cytoplasmic Mg(2+) levels. Inactive when cytoplasmic Mg(2+) levels are high.</text>
</comment>
<keyword evidence="3" id="KW-0813">Transport</keyword>
<protein>
    <submittedName>
        <fullName evidence="13">Cobalt/magnesium transport protein CorA</fullName>
    </submittedName>
</protein>
<sequence length="126" mass="15024">MRDLLYRILNSERLNTFSDYRIYFSDVYDHLLKLSEMVEASRDMTSDIRDSYISINSNRMNTNMMMLTVITSIFAPITFIAGVYGMNFKYMPELDWKYGYFAALGVMGIISVFMYLWFKRKGWFDK</sequence>
<dbReference type="EMBL" id="VSSQ01006211">
    <property type="protein sequence ID" value="MPM31907.1"/>
    <property type="molecule type" value="Genomic_DNA"/>
</dbReference>
<dbReference type="GO" id="GO:0015095">
    <property type="term" value="F:magnesium ion transmembrane transporter activity"/>
    <property type="evidence" value="ECO:0007669"/>
    <property type="project" value="TreeGrafter"/>
</dbReference>
<evidence type="ECO:0000256" key="2">
    <source>
        <dbReference type="ARBA" id="ARBA00009765"/>
    </source>
</evidence>
<keyword evidence="8" id="KW-0406">Ion transport</keyword>
<comment type="similarity">
    <text evidence="2">Belongs to the CorA metal ion transporter (MIT) (TC 1.A.35) family.</text>
</comment>
<dbReference type="InterPro" id="IPR002523">
    <property type="entry name" value="MgTranspt_CorA/ZnTranspt_ZntB"/>
</dbReference>
<evidence type="ECO:0000313" key="13">
    <source>
        <dbReference type="EMBL" id="MPM31907.1"/>
    </source>
</evidence>
<evidence type="ECO:0000256" key="12">
    <source>
        <dbReference type="SAM" id="Phobius"/>
    </source>
</evidence>
<keyword evidence="9 12" id="KW-0472">Membrane</keyword>
<feature type="transmembrane region" description="Helical" evidence="12">
    <location>
        <begin position="98"/>
        <end position="118"/>
    </location>
</feature>
<evidence type="ECO:0000256" key="7">
    <source>
        <dbReference type="ARBA" id="ARBA00022989"/>
    </source>
</evidence>
<comment type="subcellular location">
    <subcellularLocation>
        <location evidence="1">Cell membrane</location>
        <topology evidence="1">Multi-pass membrane protein</topology>
    </subcellularLocation>
</comment>
<comment type="caution">
    <text evidence="13">The sequence shown here is derived from an EMBL/GenBank/DDBJ whole genome shotgun (WGS) entry which is preliminary data.</text>
</comment>
<evidence type="ECO:0000256" key="9">
    <source>
        <dbReference type="ARBA" id="ARBA00023136"/>
    </source>
</evidence>
<dbReference type="GO" id="GO:0005886">
    <property type="term" value="C:plasma membrane"/>
    <property type="evidence" value="ECO:0007669"/>
    <property type="project" value="UniProtKB-SubCell"/>
</dbReference>
<dbReference type="SUPFAM" id="SSF144083">
    <property type="entry name" value="Magnesium transport protein CorA, transmembrane region"/>
    <property type="match status" value="1"/>
</dbReference>
<comment type="catalytic activity">
    <reaction evidence="10">
        <text>Mg(2+)(in) = Mg(2+)(out)</text>
        <dbReference type="Rhea" id="RHEA:29827"/>
        <dbReference type="ChEBI" id="CHEBI:18420"/>
    </reaction>
</comment>
<dbReference type="AlphaFoldDB" id="A0A644YUB9"/>
<keyword evidence="4" id="KW-1003">Cell membrane</keyword>
<evidence type="ECO:0000256" key="4">
    <source>
        <dbReference type="ARBA" id="ARBA00022475"/>
    </source>
</evidence>
<evidence type="ECO:0000256" key="8">
    <source>
        <dbReference type="ARBA" id="ARBA00023065"/>
    </source>
</evidence>
<feature type="transmembrane region" description="Helical" evidence="12">
    <location>
        <begin position="64"/>
        <end position="86"/>
    </location>
</feature>
<accession>A0A644YUB9</accession>
<gene>
    <name evidence="13" type="primary">corA_26</name>
    <name evidence="13" type="ORF">SDC9_78464</name>
</gene>